<reference evidence="1" key="1">
    <citation type="journal article" date="2019" name="bioRxiv">
        <title>The Genome of the Zebra Mussel, Dreissena polymorpha: A Resource for Invasive Species Research.</title>
        <authorList>
            <person name="McCartney M.A."/>
            <person name="Auch B."/>
            <person name="Kono T."/>
            <person name="Mallez S."/>
            <person name="Zhang Y."/>
            <person name="Obille A."/>
            <person name="Becker A."/>
            <person name="Abrahante J.E."/>
            <person name="Garbe J."/>
            <person name="Badalamenti J.P."/>
            <person name="Herman A."/>
            <person name="Mangelson H."/>
            <person name="Liachko I."/>
            <person name="Sullivan S."/>
            <person name="Sone E.D."/>
            <person name="Koren S."/>
            <person name="Silverstein K.A.T."/>
            <person name="Beckman K.B."/>
            <person name="Gohl D.M."/>
        </authorList>
    </citation>
    <scope>NUCLEOTIDE SEQUENCE</scope>
    <source>
        <strain evidence="1">Duluth1</strain>
        <tissue evidence="1">Whole animal</tissue>
    </source>
</reference>
<accession>A0A9D4HBZ2</accession>
<proteinExistence type="predicted"/>
<gene>
    <name evidence="1" type="ORF">DPMN_072631</name>
</gene>
<organism evidence="1 2">
    <name type="scientific">Dreissena polymorpha</name>
    <name type="common">Zebra mussel</name>
    <name type="synonym">Mytilus polymorpha</name>
    <dbReference type="NCBI Taxonomy" id="45954"/>
    <lineage>
        <taxon>Eukaryota</taxon>
        <taxon>Metazoa</taxon>
        <taxon>Spiralia</taxon>
        <taxon>Lophotrochozoa</taxon>
        <taxon>Mollusca</taxon>
        <taxon>Bivalvia</taxon>
        <taxon>Autobranchia</taxon>
        <taxon>Heteroconchia</taxon>
        <taxon>Euheterodonta</taxon>
        <taxon>Imparidentia</taxon>
        <taxon>Neoheterodontei</taxon>
        <taxon>Myida</taxon>
        <taxon>Dreissenoidea</taxon>
        <taxon>Dreissenidae</taxon>
        <taxon>Dreissena</taxon>
    </lineage>
</organism>
<reference evidence="1" key="2">
    <citation type="submission" date="2020-11" db="EMBL/GenBank/DDBJ databases">
        <authorList>
            <person name="McCartney M.A."/>
            <person name="Auch B."/>
            <person name="Kono T."/>
            <person name="Mallez S."/>
            <person name="Becker A."/>
            <person name="Gohl D.M."/>
            <person name="Silverstein K.A.T."/>
            <person name="Koren S."/>
            <person name="Bechman K.B."/>
            <person name="Herman A."/>
            <person name="Abrahante J.E."/>
            <person name="Garbe J."/>
        </authorList>
    </citation>
    <scope>NUCLEOTIDE SEQUENCE</scope>
    <source>
        <strain evidence="1">Duluth1</strain>
        <tissue evidence="1">Whole animal</tissue>
    </source>
</reference>
<dbReference type="EMBL" id="JAIWYP010000014">
    <property type="protein sequence ID" value="KAH3712873.1"/>
    <property type="molecule type" value="Genomic_DNA"/>
</dbReference>
<evidence type="ECO:0000313" key="1">
    <source>
        <dbReference type="EMBL" id="KAH3712873.1"/>
    </source>
</evidence>
<evidence type="ECO:0000313" key="2">
    <source>
        <dbReference type="Proteomes" id="UP000828390"/>
    </source>
</evidence>
<protein>
    <submittedName>
        <fullName evidence="1">Uncharacterized protein</fullName>
    </submittedName>
</protein>
<comment type="caution">
    <text evidence="1">The sequence shown here is derived from an EMBL/GenBank/DDBJ whole genome shotgun (WGS) entry which is preliminary data.</text>
</comment>
<dbReference type="AlphaFoldDB" id="A0A9D4HBZ2"/>
<keyword evidence="2" id="KW-1185">Reference proteome</keyword>
<name>A0A9D4HBZ2_DREPO</name>
<dbReference type="Proteomes" id="UP000828390">
    <property type="component" value="Unassembled WGS sequence"/>
</dbReference>
<sequence length="68" mass="7498">MSPILHYIQGYNNPGMCDYESHTALSAIFKGIITQECVIVACDYESHTALSAIFKGIITQECVIVVDM</sequence>